<feature type="transmembrane region" description="Helical" evidence="1">
    <location>
        <begin position="90"/>
        <end position="109"/>
    </location>
</feature>
<proteinExistence type="predicted"/>
<organism evidence="2">
    <name type="scientific">Noctiluca scintillans</name>
    <name type="common">Sea sparkle</name>
    <name type="synonym">Red tide dinoflagellate</name>
    <dbReference type="NCBI Taxonomy" id="2966"/>
    <lineage>
        <taxon>Eukaryota</taxon>
        <taxon>Sar</taxon>
        <taxon>Alveolata</taxon>
        <taxon>Dinophyceae</taxon>
        <taxon>Noctilucales</taxon>
        <taxon>Noctilucaceae</taxon>
        <taxon>Noctiluca</taxon>
    </lineage>
</organism>
<gene>
    <name evidence="2" type="ORF">NSCI0253_LOCUS14671</name>
</gene>
<dbReference type="EMBL" id="HBFQ01021017">
    <property type="protein sequence ID" value="CAD8840323.1"/>
    <property type="molecule type" value="Transcribed_RNA"/>
</dbReference>
<accession>A0A7S1A278</accession>
<protein>
    <recommendedName>
        <fullName evidence="3">Endoplasmic reticulum transmembrane protein</fullName>
    </recommendedName>
</protein>
<keyword evidence="1" id="KW-1133">Transmembrane helix</keyword>
<feature type="transmembrane region" description="Helical" evidence="1">
    <location>
        <begin position="19"/>
        <end position="37"/>
    </location>
</feature>
<evidence type="ECO:0000313" key="2">
    <source>
        <dbReference type="EMBL" id="CAD8840323.1"/>
    </source>
</evidence>
<evidence type="ECO:0000256" key="1">
    <source>
        <dbReference type="SAM" id="Phobius"/>
    </source>
</evidence>
<keyword evidence="1" id="KW-0472">Membrane</keyword>
<dbReference type="AlphaFoldDB" id="A0A7S1A278"/>
<name>A0A7S1A278_NOCSC</name>
<keyword evidence="1" id="KW-0812">Transmembrane</keyword>
<evidence type="ECO:0008006" key="3">
    <source>
        <dbReference type="Google" id="ProtNLM"/>
    </source>
</evidence>
<reference evidence="2" key="1">
    <citation type="submission" date="2021-01" db="EMBL/GenBank/DDBJ databases">
        <authorList>
            <person name="Corre E."/>
            <person name="Pelletier E."/>
            <person name="Niang G."/>
            <person name="Scheremetjew M."/>
            <person name="Finn R."/>
            <person name="Kale V."/>
            <person name="Holt S."/>
            <person name="Cochrane G."/>
            <person name="Meng A."/>
            <person name="Brown T."/>
            <person name="Cohen L."/>
        </authorList>
    </citation>
    <scope>NUCLEOTIDE SEQUENCE</scope>
</reference>
<sequence length="127" mass="14205">MAEADALHFLYRLGNNVDYALIGFLVLLLLLNSFTPVSKVTNSFMGKALMLGLTGYFYLRWQVDISSIPMKSEDAGDAEKVAFYRATRDVFLEFSGLVLALFNFTVSYLRGEIASLREQLEKSGKSS</sequence>